<keyword evidence="3" id="KW-1185">Reference proteome</keyword>
<dbReference type="InterPro" id="IPR036061">
    <property type="entry name" value="CheW-like_dom_sf"/>
</dbReference>
<dbReference type="RefSeq" id="WP_085052344.1">
    <property type="nucleotide sequence ID" value="NZ_LNQR01000062.1"/>
</dbReference>
<evidence type="ECO:0000259" key="1">
    <source>
        <dbReference type="PROSITE" id="PS50851"/>
    </source>
</evidence>
<accession>A0ABR5SJ01</accession>
<reference evidence="2 3" key="1">
    <citation type="submission" date="2015-11" db="EMBL/GenBank/DDBJ databases">
        <authorList>
            <person name="Lin W."/>
        </authorList>
    </citation>
    <scope>NUCLEOTIDE SEQUENCE [LARGE SCALE GENOMIC DNA]</scope>
    <source>
        <strain evidence="2 3">HCH-1</strain>
    </source>
</reference>
<dbReference type="PANTHER" id="PTHR22617:SF41">
    <property type="entry name" value="CHEMOTAXIS SIGNAL TRANSDUCTION SYSTEM ADAPTOR PROTEIN CHEW"/>
    <property type="match status" value="1"/>
</dbReference>
<dbReference type="Gene3D" id="2.40.50.180">
    <property type="entry name" value="CheA-289, Domain 4"/>
    <property type="match status" value="1"/>
</dbReference>
<dbReference type="InterPro" id="IPR002545">
    <property type="entry name" value="CheW-lke_dom"/>
</dbReference>
<sequence length="162" mass="18076">MATATAEATQYLTFKLEEEVFALDISKVREVLEFSSVTKVPRTPEFMRGVINLRGSVVPVVDLRLKFGMTRTEKTVNTCVIIVEVSFENESMVLGALADSVQEVIELEPEKIEPAPSIGMQLRTDFIKGMGKRDEEFIIILEIDKIFTAEELAFAQEATQAA</sequence>
<dbReference type="SUPFAM" id="SSF50341">
    <property type="entry name" value="CheW-like"/>
    <property type="match status" value="1"/>
</dbReference>
<gene>
    <name evidence="2" type="primary">cheW</name>
    <name evidence="2" type="ORF">ASN18_1727</name>
</gene>
<feature type="domain" description="CheW-like" evidence="1">
    <location>
        <begin position="8"/>
        <end position="152"/>
    </location>
</feature>
<evidence type="ECO:0000313" key="2">
    <source>
        <dbReference type="EMBL" id="KWT85371.1"/>
    </source>
</evidence>
<dbReference type="CDD" id="cd00732">
    <property type="entry name" value="CheW"/>
    <property type="match status" value="1"/>
</dbReference>
<name>A0ABR5SJ01_9BACT</name>
<dbReference type="EMBL" id="LNQR01000062">
    <property type="protein sequence ID" value="KWT85371.1"/>
    <property type="molecule type" value="Genomic_DNA"/>
</dbReference>
<comment type="caution">
    <text evidence="2">The sequence shown here is derived from an EMBL/GenBank/DDBJ whole genome shotgun (WGS) entry which is preliminary data.</text>
</comment>
<dbReference type="Gene3D" id="2.30.30.40">
    <property type="entry name" value="SH3 Domains"/>
    <property type="match status" value="1"/>
</dbReference>
<dbReference type="PROSITE" id="PS50851">
    <property type="entry name" value="CHEW"/>
    <property type="match status" value="1"/>
</dbReference>
<dbReference type="Proteomes" id="UP000060487">
    <property type="component" value="Unassembled WGS sequence"/>
</dbReference>
<dbReference type="PANTHER" id="PTHR22617">
    <property type="entry name" value="CHEMOTAXIS SENSOR HISTIDINE KINASE-RELATED"/>
    <property type="match status" value="1"/>
</dbReference>
<proteinExistence type="predicted"/>
<dbReference type="Pfam" id="PF01584">
    <property type="entry name" value="CheW"/>
    <property type="match status" value="1"/>
</dbReference>
<dbReference type="SMART" id="SM00260">
    <property type="entry name" value="CheW"/>
    <property type="match status" value="1"/>
</dbReference>
<organism evidence="2 3">
    <name type="scientific">Candidatus Magnetominusculus xianensis</name>
    <dbReference type="NCBI Taxonomy" id="1748249"/>
    <lineage>
        <taxon>Bacteria</taxon>
        <taxon>Pseudomonadati</taxon>
        <taxon>Nitrospirota</taxon>
        <taxon>Nitrospiria</taxon>
        <taxon>Nitrospirales</taxon>
        <taxon>Nitrospiraceae</taxon>
        <taxon>Candidatus Magnetominusculus</taxon>
    </lineage>
</organism>
<protein>
    <submittedName>
        <fullName evidence="2">Chemotaxis protein CheW</fullName>
    </submittedName>
</protein>
<dbReference type="InterPro" id="IPR039315">
    <property type="entry name" value="CheW"/>
</dbReference>
<evidence type="ECO:0000313" key="3">
    <source>
        <dbReference type="Proteomes" id="UP000060487"/>
    </source>
</evidence>